<dbReference type="Pfam" id="PF02371">
    <property type="entry name" value="Transposase_20"/>
    <property type="match status" value="1"/>
</dbReference>
<dbReference type="PANTHER" id="PTHR33055">
    <property type="entry name" value="TRANSPOSASE FOR INSERTION SEQUENCE ELEMENT IS1111A"/>
    <property type="match status" value="1"/>
</dbReference>
<protein>
    <submittedName>
        <fullName evidence="3">IS110 family transposase</fullName>
    </submittedName>
</protein>
<dbReference type="NCBIfam" id="NF033542">
    <property type="entry name" value="transpos_IS110"/>
    <property type="match status" value="1"/>
</dbReference>
<gene>
    <name evidence="3" type="primary">tnpA</name>
</gene>
<reference evidence="3" key="1">
    <citation type="journal article" date="2021" name="J. Antimicrob. Chemother.">
        <title>Molecular and genomic epidemiology of VIM/IMP-like metallo-beta-lactamase-producing Pseudomonas aeruginosa genotypes in Poland.</title>
        <authorList>
            <person name="Urbanowicz P."/>
            <person name="Izdebski R."/>
            <person name="Baraniak A."/>
            <person name="Zabicka D."/>
            <person name="Hryniewicz W."/>
            <person name="Gniadkowski M."/>
        </authorList>
    </citation>
    <scope>NUCLEOTIDE SEQUENCE</scope>
    <source>
        <strain evidence="3">NMI1295/15</strain>
    </source>
</reference>
<proteinExistence type="predicted"/>
<dbReference type="GO" id="GO:0006313">
    <property type="term" value="P:DNA transposition"/>
    <property type="evidence" value="ECO:0007669"/>
    <property type="project" value="InterPro"/>
</dbReference>
<dbReference type="InterPro" id="IPR002525">
    <property type="entry name" value="Transp_IS110-like_N"/>
</dbReference>
<dbReference type="EMBL" id="MW595322">
    <property type="protein sequence ID" value="QWP89904.1"/>
    <property type="molecule type" value="Genomic_DNA"/>
</dbReference>
<name>A0A8F1LA08_PSEAI</name>
<dbReference type="GO" id="GO:0003677">
    <property type="term" value="F:DNA binding"/>
    <property type="evidence" value="ECO:0007669"/>
    <property type="project" value="InterPro"/>
</dbReference>
<dbReference type="PANTHER" id="PTHR33055:SF3">
    <property type="entry name" value="PUTATIVE TRANSPOSASE FOR IS117-RELATED"/>
    <property type="match status" value="1"/>
</dbReference>
<accession>A0A8F1LA08</accession>
<evidence type="ECO:0000259" key="1">
    <source>
        <dbReference type="Pfam" id="PF01548"/>
    </source>
</evidence>
<dbReference type="AlphaFoldDB" id="A0A8F1LA08"/>
<sequence>MNATTKSIRTESSAVMLAIDLAKDVFELAFADATGRIVERKRLKRKPFAQCLQNRAPLRIVMEACGSAHAWARRFQRLGHAVELLPAQHVRPYVRRNKTDRADAAGLLEAARCGDIRPVPVKTPEQQGTQGLHRIREHHKAERTAAINTVRGLLREFGFAIPAGADKVRPAVLATLEDGDNDIPMELRHALAGLLDRIADCQEAMGAIEKHLADIAKRDTRSQRLMAASGVGLITATAMSAGIGDFARFPSGRHFASALGLTPREYSSGGSRKLGRITKRGDVYLRTLLIHGARSALVAAHTARKRGQPLDRTQQWALALAERKGHNKAAVALANKTARRLWAAEHHGTPFDPEHVSRPEAHAA</sequence>
<evidence type="ECO:0000313" key="3">
    <source>
        <dbReference type="EMBL" id="QWP89904.1"/>
    </source>
</evidence>
<dbReference type="Pfam" id="PF01548">
    <property type="entry name" value="DEDD_Tnp_IS110"/>
    <property type="match status" value="1"/>
</dbReference>
<feature type="domain" description="Transposase IS110-like N-terminal" evidence="1">
    <location>
        <begin position="18"/>
        <end position="157"/>
    </location>
</feature>
<dbReference type="GO" id="GO:0004803">
    <property type="term" value="F:transposase activity"/>
    <property type="evidence" value="ECO:0007669"/>
    <property type="project" value="InterPro"/>
</dbReference>
<dbReference type="InterPro" id="IPR047650">
    <property type="entry name" value="Transpos_IS110"/>
</dbReference>
<dbReference type="InterPro" id="IPR003346">
    <property type="entry name" value="Transposase_20"/>
</dbReference>
<evidence type="ECO:0000259" key="2">
    <source>
        <dbReference type="Pfam" id="PF02371"/>
    </source>
</evidence>
<feature type="domain" description="Transposase IS116/IS110/IS902 C-terminal" evidence="2">
    <location>
        <begin position="223"/>
        <end position="303"/>
    </location>
</feature>
<organism evidence="3">
    <name type="scientific">Pseudomonas aeruginosa</name>
    <dbReference type="NCBI Taxonomy" id="287"/>
    <lineage>
        <taxon>Bacteria</taxon>
        <taxon>Pseudomonadati</taxon>
        <taxon>Pseudomonadota</taxon>
        <taxon>Gammaproteobacteria</taxon>
        <taxon>Pseudomonadales</taxon>
        <taxon>Pseudomonadaceae</taxon>
        <taxon>Pseudomonas</taxon>
    </lineage>
</organism>